<dbReference type="OrthoDB" id="2350333at2759"/>
<evidence type="ECO:0000313" key="1">
    <source>
        <dbReference type="EMBL" id="CAG8620085.1"/>
    </source>
</evidence>
<organism evidence="1 2">
    <name type="scientific">Paraglomus brasilianum</name>
    <dbReference type="NCBI Taxonomy" id="144538"/>
    <lineage>
        <taxon>Eukaryota</taxon>
        <taxon>Fungi</taxon>
        <taxon>Fungi incertae sedis</taxon>
        <taxon>Mucoromycota</taxon>
        <taxon>Glomeromycotina</taxon>
        <taxon>Glomeromycetes</taxon>
        <taxon>Paraglomerales</taxon>
        <taxon>Paraglomeraceae</taxon>
        <taxon>Paraglomus</taxon>
    </lineage>
</organism>
<evidence type="ECO:0000313" key="2">
    <source>
        <dbReference type="Proteomes" id="UP000789739"/>
    </source>
</evidence>
<name>A0A9N9D217_9GLOM</name>
<sequence length="816" mass="91827">MFLPHKNGDSGFNHEDFDYQFVDLGLVYQLKNGADVEYHPLCQAARGALLNVYKSMPLPGSAINIKAIKGVTQEEVILDATDLAGEPTVPVIIRSKHFKMLQEPPSQTKDNVLLQCTTYGASPLAVKPNTFYSSKSCFSGFMSSAGCTSVRTSTRRRRRPPQITPNCVKNLTAKVYWQTTLVTKYEPLGFARALIEEDPYVTNTVEKIKRAYLRNLKELTGGLSYKADRDCCWNCYKSQKAPRLGFVLAGVIGRVLSTVSLLYIRIPRHPYIGSRRHPVSALSSRGSLGEQLTGLFFPFYSGYDCLNMGLEVNPAVWKKLQDWHQSPECREYIDTTRSQIRLEAISAKHAESLAVRQAGTALKQKANVYIPADDDELSDVDLSNKELTQPKKPQREISTDAIVTNWVQEQGRSMDTVASMENPVTHAHEGLMLVNINMVNDSTPFSEPGGGAQDQEAKYKVDVNALQEPDVSKFSSTQLMTSKNWKKVMGKVECYRQMLAKKHCLHDPLYYYIVDHSGQHGPTMSLLHKYLPAMRGSLAKEARFTLPTMSDGQAHLFNQLFVAKHPDDISVKTDEERRIRDLVTSIVKAISMPGKDNIGKMEHTMRNVVPFLDATIGCDEECRVHYGEQTLEPTAVQHDIGCNPINRAQCGYKVDIIVEYQQLNWLPVVACGEVSGGLPQCSHCKEWLDTLKLGLELRDVWIMAQTELVIADAYNLVVWGFTVVGRKLRIYALAAVEQLFHLVLVEEASLPSSHHDLINTEHVYLTMVGFGKKVEITKRMLDNWNQQRVAARRERERTPEQRPKVPKIVSPITNMH</sequence>
<keyword evidence="2" id="KW-1185">Reference proteome</keyword>
<reference evidence="1" key="1">
    <citation type="submission" date="2021-06" db="EMBL/GenBank/DDBJ databases">
        <authorList>
            <person name="Kallberg Y."/>
            <person name="Tangrot J."/>
            <person name="Rosling A."/>
        </authorList>
    </citation>
    <scope>NUCLEOTIDE SEQUENCE</scope>
    <source>
        <strain evidence="1">BR232B</strain>
    </source>
</reference>
<protein>
    <submittedName>
        <fullName evidence="1">11515_t:CDS:1</fullName>
    </submittedName>
</protein>
<comment type="caution">
    <text evidence="1">The sequence shown here is derived from an EMBL/GenBank/DDBJ whole genome shotgun (WGS) entry which is preliminary data.</text>
</comment>
<dbReference type="EMBL" id="CAJVPI010001600">
    <property type="protein sequence ID" value="CAG8620085.1"/>
    <property type="molecule type" value="Genomic_DNA"/>
</dbReference>
<gene>
    <name evidence="1" type="ORF">PBRASI_LOCUS8656</name>
</gene>
<accession>A0A9N9D217</accession>
<proteinExistence type="predicted"/>
<dbReference type="AlphaFoldDB" id="A0A9N9D217"/>
<dbReference type="Proteomes" id="UP000789739">
    <property type="component" value="Unassembled WGS sequence"/>
</dbReference>